<dbReference type="EMBL" id="CP139960">
    <property type="protein sequence ID" value="WQD37043.1"/>
    <property type="molecule type" value="Genomic_DNA"/>
</dbReference>
<dbReference type="InterPro" id="IPR009056">
    <property type="entry name" value="Cyt_c-like_dom"/>
</dbReference>
<dbReference type="Pfam" id="PF03150">
    <property type="entry name" value="CCP_MauG"/>
    <property type="match status" value="1"/>
</dbReference>
<proteinExistence type="predicted"/>
<reference evidence="9 10" key="1">
    <citation type="submission" date="2023-12" db="EMBL/GenBank/DDBJ databases">
        <title>Genome sequencing and assembly of bacterial species from a model synthetic community.</title>
        <authorList>
            <person name="Hogle S.L."/>
        </authorList>
    </citation>
    <scope>NUCLEOTIDE SEQUENCE [LARGE SCALE GENOMIC DNA]</scope>
    <source>
        <strain evidence="9 10">HAMBI_3031</strain>
    </source>
</reference>
<dbReference type="RefSeq" id="WP_114791864.1">
    <property type="nucleotide sequence ID" value="NZ_CP139960.1"/>
</dbReference>
<evidence type="ECO:0000256" key="4">
    <source>
        <dbReference type="ARBA" id="ARBA00022729"/>
    </source>
</evidence>
<keyword evidence="6 7" id="KW-0408">Iron</keyword>
<evidence type="ECO:0000256" key="3">
    <source>
        <dbReference type="ARBA" id="ARBA00022723"/>
    </source>
</evidence>
<dbReference type="EC" id="1.11.1.5" evidence="9"/>
<keyword evidence="9" id="KW-0575">Peroxidase</keyword>
<dbReference type="Gene3D" id="1.10.760.10">
    <property type="entry name" value="Cytochrome c-like domain"/>
    <property type="match status" value="2"/>
</dbReference>
<dbReference type="PANTHER" id="PTHR30600:SF10">
    <property type="entry name" value="BLL6722 PROTEIN"/>
    <property type="match status" value="1"/>
</dbReference>
<dbReference type="GO" id="GO:0004130">
    <property type="term" value="F:cytochrome-c peroxidase activity"/>
    <property type="evidence" value="ECO:0007669"/>
    <property type="project" value="UniProtKB-EC"/>
</dbReference>
<keyword evidence="2 7" id="KW-0349">Heme</keyword>
<evidence type="ECO:0000256" key="6">
    <source>
        <dbReference type="ARBA" id="ARBA00023004"/>
    </source>
</evidence>
<evidence type="ECO:0000313" key="10">
    <source>
        <dbReference type="Proteomes" id="UP001325680"/>
    </source>
</evidence>
<dbReference type="InterPro" id="IPR004852">
    <property type="entry name" value="Di-haem_cyt_c_peroxidsae"/>
</dbReference>
<dbReference type="PANTHER" id="PTHR30600">
    <property type="entry name" value="CYTOCHROME C PEROXIDASE-RELATED"/>
    <property type="match status" value="1"/>
</dbReference>
<comment type="subcellular location">
    <subcellularLocation>
        <location evidence="1">Cell envelope</location>
    </subcellularLocation>
</comment>
<evidence type="ECO:0000313" key="9">
    <source>
        <dbReference type="EMBL" id="WQD37043.1"/>
    </source>
</evidence>
<dbReference type="InterPro" id="IPR051395">
    <property type="entry name" value="Cytochrome_c_Peroxidase/MauG"/>
</dbReference>
<keyword evidence="5 9" id="KW-0560">Oxidoreductase</keyword>
<gene>
    <name evidence="9" type="ORF">U0035_15325</name>
</gene>
<keyword evidence="4" id="KW-0732">Signal</keyword>
<keyword evidence="3 7" id="KW-0479">Metal-binding</keyword>
<evidence type="ECO:0000256" key="2">
    <source>
        <dbReference type="ARBA" id="ARBA00022617"/>
    </source>
</evidence>
<keyword evidence="10" id="KW-1185">Reference proteome</keyword>
<dbReference type="Proteomes" id="UP001325680">
    <property type="component" value="Chromosome"/>
</dbReference>
<dbReference type="SUPFAM" id="SSF46626">
    <property type="entry name" value="Cytochrome c"/>
    <property type="match status" value="2"/>
</dbReference>
<feature type="domain" description="Cytochrome c" evidence="8">
    <location>
        <begin position="294"/>
        <end position="428"/>
    </location>
</feature>
<evidence type="ECO:0000256" key="1">
    <source>
        <dbReference type="ARBA" id="ARBA00004196"/>
    </source>
</evidence>
<sequence>MKTIFLVLAGITALVSIQFLSCGKKERSVAELRQQLTDQVDYFERYVTDSVQPLLNRPPEQQKLVAAFKALRAHYKKFEWAVEYYMPSIARFVNGAPLPEIEQPEVAVQEPHGLQVMEELILDDTIDYPALKHETVLLKSYCISIIDNIEAGGFTQEQLYDAIKKQVFRIITLGITGFDAPAVKTGLAEAAVSLSELTAITPFLEGQSDLNNKINAAVGYLNANPDFDSFNRMIFIKDYANPITRTLALQQKQAGITPIRLQGLLKTNAATLFDENIFDPYFQESDAADPKLSEKIILGKKLFYDNTLSVSKKRSCATCHKPELYFTDRLAKNAALDANKALLRNTPTLLNAALQTAMFYDLRSPSLEHQASDVISNKDEMHGDLEQAVQLLSTDTSYTQLFGNAYKAHVITKENILAAIASYVKSLIGLNSRFDEYMRGNNQAMNKEEIEGFNLFAGKAKCASCHFIPLFNGVVPPAFTKTESEVLGVPLAADGQKMDTDSGRYKIINVAPYLHAFKTTTVRNTGMTAPYMHSGVYKTLEEVVDFYDKGGGIGLGLQVYNQTLSDERLNLTPKEKQLLIAFIHTLTDKAPQY</sequence>
<dbReference type="InterPro" id="IPR036909">
    <property type="entry name" value="Cyt_c-like_dom_sf"/>
</dbReference>
<protein>
    <submittedName>
        <fullName evidence="9">Cytochrome c peroxidase</fullName>
        <ecNumber evidence="9">1.11.1.5</ecNumber>
    </submittedName>
</protein>
<organism evidence="9 10">
    <name type="scientific">Niabella yanshanensis</name>
    <dbReference type="NCBI Taxonomy" id="577386"/>
    <lineage>
        <taxon>Bacteria</taxon>
        <taxon>Pseudomonadati</taxon>
        <taxon>Bacteroidota</taxon>
        <taxon>Chitinophagia</taxon>
        <taxon>Chitinophagales</taxon>
        <taxon>Chitinophagaceae</taxon>
        <taxon>Niabella</taxon>
    </lineage>
</organism>
<feature type="domain" description="Cytochrome c" evidence="8">
    <location>
        <begin position="447"/>
        <end position="587"/>
    </location>
</feature>
<evidence type="ECO:0000256" key="7">
    <source>
        <dbReference type="PROSITE-ProRule" id="PRU00433"/>
    </source>
</evidence>
<evidence type="ECO:0000256" key="5">
    <source>
        <dbReference type="ARBA" id="ARBA00023002"/>
    </source>
</evidence>
<dbReference type="PROSITE" id="PS51007">
    <property type="entry name" value="CYTC"/>
    <property type="match status" value="2"/>
</dbReference>
<evidence type="ECO:0000259" key="8">
    <source>
        <dbReference type="PROSITE" id="PS51007"/>
    </source>
</evidence>
<accession>A0ABZ0W199</accession>
<name>A0ABZ0W199_9BACT</name>